<evidence type="ECO:0000313" key="2">
    <source>
        <dbReference type="EMBL" id="MBN7797963.1"/>
    </source>
</evidence>
<dbReference type="Proteomes" id="UP000664303">
    <property type="component" value="Unassembled WGS sequence"/>
</dbReference>
<gene>
    <name evidence="2" type="ORF">JYP50_15240</name>
</gene>
<feature type="transmembrane region" description="Helical" evidence="1">
    <location>
        <begin position="115"/>
        <end position="138"/>
    </location>
</feature>
<feature type="transmembrane region" description="Helical" evidence="1">
    <location>
        <begin position="162"/>
        <end position="188"/>
    </location>
</feature>
<evidence type="ECO:0000313" key="3">
    <source>
        <dbReference type="Proteomes" id="UP000664303"/>
    </source>
</evidence>
<keyword evidence="1" id="KW-1133">Transmembrane helix</keyword>
<feature type="transmembrane region" description="Helical" evidence="1">
    <location>
        <begin position="64"/>
        <end position="84"/>
    </location>
</feature>
<keyword evidence="1" id="KW-0812">Transmembrane</keyword>
<accession>A0A939DGR1</accession>
<feature type="transmembrane region" description="Helical" evidence="1">
    <location>
        <begin position="39"/>
        <end position="58"/>
    </location>
</feature>
<sequence>MASSNPAHLTQLYPISRIPMSRPLVWLSMGWDDMMHHRGASLAWGALVSGLGALMLAYERHPYFVAAMTSGFLLLGPIITAGLCELSRCRDEGEAANFEASLGPLRRNRHSLVEFAQVLLLISLLWFALSASILYWAAGEIAPTVTATVWGDVMRHLSPYQILLYIGSGGVLATIVFVLSVVTVPMIIDRHVDAGTAMRTSARVTARDLPAMLVWSALVVLLVAAGFATWLVGMVVVFPLLGHATWHAYRDLVH</sequence>
<dbReference type="Pfam" id="PF09955">
    <property type="entry name" value="DUF2189"/>
    <property type="match status" value="1"/>
</dbReference>
<keyword evidence="1" id="KW-0472">Membrane</keyword>
<dbReference type="InterPro" id="IPR018692">
    <property type="entry name" value="DUF2189"/>
</dbReference>
<organism evidence="2 3">
    <name type="scientific">Parahaliea mediterranea</name>
    <dbReference type="NCBI Taxonomy" id="651086"/>
    <lineage>
        <taxon>Bacteria</taxon>
        <taxon>Pseudomonadati</taxon>
        <taxon>Pseudomonadota</taxon>
        <taxon>Gammaproteobacteria</taxon>
        <taxon>Cellvibrionales</taxon>
        <taxon>Halieaceae</taxon>
        <taxon>Parahaliea</taxon>
    </lineage>
</organism>
<keyword evidence="3" id="KW-1185">Reference proteome</keyword>
<evidence type="ECO:0000256" key="1">
    <source>
        <dbReference type="SAM" id="Phobius"/>
    </source>
</evidence>
<protein>
    <submittedName>
        <fullName evidence="2">DUF2189 domain-containing protein</fullName>
    </submittedName>
</protein>
<comment type="caution">
    <text evidence="2">The sequence shown here is derived from an EMBL/GenBank/DDBJ whole genome shotgun (WGS) entry which is preliminary data.</text>
</comment>
<dbReference type="RefSeq" id="WP_206561412.1">
    <property type="nucleotide sequence ID" value="NZ_JAFKCZ010000011.1"/>
</dbReference>
<dbReference type="EMBL" id="JAFKCZ010000011">
    <property type="protein sequence ID" value="MBN7797963.1"/>
    <property type="molecule type" value="Genomic_DNA"/>
</dbReference>
<reference evidence="2" key="1">
    <citation type="submission" date="2021-02" db="EMBL/GenBank/DDBJ databases">
        <title>PHA producing bacteria isolated from coastal sediment in Guangdong, Shenzhen.</title>
        <authorList>
            <person name="Zheng W."/>
            <person name="Yu S."/>
            <person name="Huang Y."/>
        </authorList>
    </citation>
    <scope>NUCLEOTIDE SEQUENCE</scope>
    <source>
        <strain evidence="2">TN14-10</strain>
    </source>
</reference>
<feature type="transmembrane region" description="Helical" evidence="1">
    <location>
        <begin position="209"/>
        <end position="242"/>
    </location>
</feature>
<name>A0A939DGR1_9GAMM</name>
<proteinExistence type="predicted"/>
<dbReference type="AlphaFoldDB" id="A0A939DGR1"/>